<feature type="region of interest" description="Disordered" evidence="1">
    <location>
        <begin position="102"/>
        <end position="139"/>
    </location>
</feature>
<accession>A0A8K0MU75</accession>
<name>A0A8K0MU75_COCNU</name>
<reference evidence="2" key="2">
    <citation type="submission" date="2019-07" db="EMBL/GenBank/DDBJ databases">
        <authorList>
            <person name="Yang Y."/>
            <person name="Bocs S."/>
            <person name="Baudouin L."/>
        </authorList>
    </citation>
    <scope>NUCLEOTIDE SEQUENCE</scope>
    <source>
        <tissue evidence="2">Spear leaf of Hainan Tall coconut</tissue>
    </source>
</reference>
<keyword evidence="3" id="KW-1185">Reference proteome</keyword>
<reference evidence="2" key="1">
    <citation type="journal article" date="2017" name="Gigascience">
        <title>The genome draft of coconut (Cocos nucifera).</title>
        <authorList>
            <person name="Xiao Y."/>
            <person name="Xu P."/>
            <person name="Fan H."/>
            <person name="Baudouin L."/>
            <person name="Xia W."/>
            <person name="Bocs S."/>
            <person name="Xu J."/>
            <person name="Li Q."/>
            <person name="Guo A."/>
            <person name="Zhou L."/>
            <person name="Li J."/>
            <person name="Wu Y."/>
            <person name="Ma Z."/>
            <person name="Armero A."/>
            <person name="Issali A.E."/>
            <person name="Liu N."/>
            <person name="Peng M."/>
            <person name="Yang Y."/>
        </authorList>
    </citation>
    <scope>NUCLEOTIDE SEQUENCE</scope>
    <source>
        <tissue evidence="2">Spear leaf of Hainan Tall coconut</tissue>
    </source>
</reference>
<sequence length="154" mass="17077">MPTRSAAASLTDAPVELQRPISSPASLAAPAKREKREPRAVLRRRRKGWRLRTARTATRTVMRKHARRCWSLSAANHSSPFSIFLPRSLSSLKELEASRIRGDRLGSRGKRKRMAGMRDIGSSKKKAGQGTRKKKGGAMVAPEAVVYRSECRGV</sequence>
<feature type="compositionally biased region" description="Basic residues" evidence="1">
    <location>
        <begin position="123"/>
        <end position="136"/>
    </location>
</feature>
<dbReference type="Proteomes" id="UP000797356">
    <property type="component" value="Chromosome 1"/>
</dbReference>
<feature type="compositionally biased region" description="Basic and acidic residues" evidence="1">
    <location>
        <begin position="31"/>
        <end position="40"/>
    </location>
</feature>
<protein>
    <submittedName>
        <fullName evidence="2">Uncharacterized protein</fullName>
    </submittedName>
</protein>
<gene>
    <name evidence="2" type="ORF">COCNU_01G004810</name>
</gene>
<feature type="region of interest" description="Disordered" evidence="1">
    <location>
        <begin position="1"/>
        <end position="40"/>
    </location>
</feature>
<organism evidence="2 3">
    <name type="scientific">Cocos nucifera</name>
    <name type="common">Coconut palm</name>
    <dbReference type="NCBI Taxonomy" id="13894"/>
    <lineage>
        <taxon>Eukaryota</taxon>
        <taxon>Viridiplantae</taxon>
        <taxon>Streptophyta</taxon>
        <taxon>Embryophyta</taxon>
        <taxon>Tracheophyta</taxon>
        <taxon>Spermatophyta</taxon>
        <taxon>Magnoliopsida</taxon>
        <taxon>Liliopsida</taxon>
        <taxon>Arecaceae</taxon>
        <taxon>Arecoideae</taxon>
        <taxon>Cocoseae</taxon>
        <taxon>Attaleinae</taxon>
        <taxon>Cocos</taxon>
    </lineage>
</organism>
<evidence type="ECO:0000313" key="2">
    <source>
        <dbReference type="EMBL" id="KAG1326547.1"/>
    </source>
</evidence>
<dbReference type="AlphaFoldDB" id="A0A8K0MU75"/>
<evidence type="ECO:0000256" key="1">
    <source>
        <dbReference type="SAM" id="MobiDB-lite"/>
    </source>
</evidence>
<evidence type="ECO:0000313" key="3">
    <source>
        <dbReference type="Proteomes" id="UP000797356"/>
    </source>
</evidence>
<proteinExistence type="predicted"/>
<feature type="compositionally biased region" description="Low complexity" evidence="1">
    <location>
        <begin position="20"/>
        <end position="30"/>
    </location>
</feature>
<comment type="caution">
    <text evidence="2">The sequence shown here is derived from an EMBL/GenBank/DDBJ whole genome shotgun (WGS) entry which is preliminary data.</text>
</comment>
<dbReference type="EMBL" id="CM017872">
    <property type="protein sequence ID" value="KAG1326547.1"/>
    <property type="molecule type" value="Genomic_DNA"/>
</dbReference>